<name>A0A0V8RVI8_PYROC</name>
<dbReference type="AlphaFoldDB" id="A0A0V8RVI8"/>
<proteinExistence type="predicted"/>
<feature type="domain" description="MobA-like NTP transferase" evidence="2">
    <location>
        <begin position="6"/>
        <end position="133"/>
    </location>
</feature>
<evidence type="ECO:0000313" key="3">
    <source>
        <dbReference type="EMBL" id="KSW12061.1"/>
    </source>
</evidence>
<comment type="caution">
    <text evidence="3">The sequence shown here is derived from an EMBL/GenBank/DDBJ whole genome shotgun (WGS) entry which is preliminary data.</text>
</comment>
<dbReference type="PANTHER" id="PTHR19136">
    <property type="entry name" value="MOLYBDENUM COFACTOR GUANYLYLTRANSFERASE"/>
    <property type="match status" value="1"/>
</dbReference>
<dbReference type="SUPFAM" id="SSF53448">
    <property type="entry name" value="Nucleotide-diphospho-sugar transferases"/>
    <property type="match status" value="1"/>
</dbReference>
<gene>
    <name evidence="3" type="ORF">CF15_04590</name>
</gene>
<accession>A0A0V8RVI8</accession>
<dbReference type="Pfam" id="PF12804">
    <property type="entry name" value="NTP_transf_3"/>
    <property type="match status" value="1"/>
</dbReference>
<evidence type="ECO:0000256" key="1">
    <source>
        <dbReference type="ARBA" id="ARBA00022679"/>
    </source>
</evidence>
<organism evidence="3 4">
    <name type="scientific">Pyrodictium occultum</name>
    <dbReference type="NCBI Taxonomy" id="2309"/>
    <lineage>
        <taxon>Archaea</taxon>
        <taxon>Thermoproteota</taxon>
        <taxon>Thermoprotei</taxon>
        <taxon>Desulfurococcales</taxon>
        <taxon>Pyrodictiaceae</taxon>
        <taxon>Pyrodictium</taxon>
    </lineage>
</organism>
<evidence type="ECO:0000313" key="4">
    <source>
        <dbReference type="Proteomes" id="UP000053352"/>
    </source>
</evidence>
<protein>
    <recommendedName>
        <fullName evidence="2">MobA-like NTP transferase domain-containing protein</fullName>
    </recommendedName>
</protein>
<dbReference type="STRING" id="2309.CF15_04590"/>
<keyword evidence="1" id="KW-0808">Transferase</keyword>
<dbReference type="Proteomes" id="UP000053352">
    <property type="component" value="Unassembled WGS sequence"/>
</dbReference>
<reference evidence="3 4" key="1">
    <citation type="submission" date="2015-11" db="EMBL/GenBank/DDBJ databases">
        <title>Genome sequence of Pyrodictium occultum PL-19, a marine hyperthermophilic archaeon isolated from Volcano, Italy.</title>
        <authorList>
            <person name="Utturkar S."/>
            <person name="Huber H."/>
            <person name="Leptihn S."/>
            <person name="Brown S."/>
            <person name="Stetter K.O."/>
            <person name="Podar M."/>
        </authorList>
    </citation>
    <scope>NUCLEOTIDE SEQUENCE [LARGE SCALE GENOMIC DNA]</scope>
    <source>
        <strain evidence="3 4">PL-19</strain>
    </source>
</reference>
<dbReference type="GO" id="GO:0016779">
    <property type="term" value="F:nucleotidyltransferase activity"/>
    <property type="evidence" value="ECO:0007669"/>
    <property type="project" value="TreeGrafter"/>
</dbReference>
<dbReference type="InterPro" id="IPR029044">
    <property type="entry name" value="Nucleotide-diphossugar_trans"/>
</dbReference>
<dbReference type="EMBL" id="LNTB01000001">
    <property type="protein sequence ID" value="KSW12061.1"/>
    <property type="molecule type" value="Genomic_DNA"/>
</dbReference>
<sequence>MMAAAAVIMAGGRARRLGGVAKPLLRVCGSTILERVAAAALEAARRVAVALSPYTLPAAKPLCPRLPVDACMELPGAGYPADMRLAAEAVRARPLLFLPADTPFLSPRRLRRFVREAVAAAAGLATLEAGGRGPLGVSLLLGGWEPWVTIRQEWGPDLLNVNTPEDLVEAERLCRRLA</sequence>
<evidence type="ECO:0000259" key="2">
    <source>
        <dbReference type="Pfam" id="PF12804"/>
    </source>
</evidence>
<dbReference type="Gene3D" id="3.90.550.10">
    <property type="entry name" value="Spore Coat Polysaccharide Biosynthesis Protein SpsA, Chain A"/>
    <property type="match status" value="1"/>
</dbReference>
<keyword evidence="4" id="KW-1185">Reference proteome</keyword>
<dbReference type="PANTHER" id="PTHR19136:SF86">
    <property type="entry name" value="ADENOSYLCOBINAMIDE-PHOSPHATE GUANYLYLTRANSFERASE"/>
    <property type="match status" value="1"/>
</dbReference>
<dbReference type="InterPro" id="IPR025877">
    <property type="entry name" value="MobA-like_NTP_Trfase"/>
</dbReference>